<dbReference type="PROSITE" id="PS50195">
    <property type="entry name" value="PX"/>
    <property type="match status" value="1"/>
</dbReference>
<keyword evidence="1 2" id="KW-0728">SH3 domain</keyword>
<dbReference type="PANTHER" id="PTHR15706">
    <property type="entry name" value="SH3 MULTIPLE DOMAIN"/>
    <property type="match status" value="1"/>
</dbReference>
<name>A0ABM0M0X4_SACKO</name>
<organism evidence="6 7">
    <name type="scientific">Saccoglossus kowalevskii</name>
    <name type="common">Acorn worm</name>
    <dbReference type="NCBI Taxonomy" id="10224"/>
    <lineage>
        <taxon>Eukaryota</taxon>
        <taxon>Metazoa</taxon>
        <taxon>Hemichordata</taxon>
        <taxon>Enteropneusta</taxon>
        <taxon>Harrimaniidae</taxon>
        <taxon>Saccoglossus</taxon>
    </lineage>
</organism>
<keyword evidence="6" id="KW-1185">Reference proteome</keyword>
<dbReference type="PRINTS" id="PR00452">
    <property type="entry name" value="SH3DOMAIN"/>
</dbReference>
<feature type="domain" description="PX" evidence="4">
    <location>
        <begin position="22"/>
        <end position="146"/>
    </location>
</feature>
<dbReference type="GeneID" id="102805258"/>
<dbReference type="Pfam" id="PF00564">
    <property type="entry name" value="PB1"/>
    <property type="match status" value="1"/>
</dbReference>
<dbReference type="SMART" id="SM00666">
    <property type="entry name" value="PB1"/>
    <property type="match status" value="1"/>
</dbReference>
<evidence type="ECO:0000259" key="4">
    <source>
        <dbReference type="PROSITE" id="PS50195"/>
    </source>
</evidence>
<dbReference type="Gene3D" id="3.30.1520.10">
    <property type="entry name" value="Phox-like domain"/>
    <property type="match status" value="1"/>
</dbReference>
<feature type="domain" description="SH3" evidence="3">
    <location>
        <begin position="202"/>
        <end position="261"/>
    </location>
</feature>
<sequence length="381" mass="43087">MATLLASSTPIPDLRKDTIVSAVIFDLEKRRYLHLANLTKYYVYFIEVTLKSGKTYLIVRRYSQFDDLEKNLDDRFPLEAGKLTSGVRKLPSLPGKIYLKRSAIREVADLRIPDLNSYLKKLINMSSRISKSDLVLNFLCLWSSDIDTPIIKGADGKVKYVAASEKARLMAQQSKGNKAPEIKPKRPLMVRGSSTDLKPQTLTGPRVQALHDFKAESSDQLSFKKGDMIALVCRVDDNWLEGSLYGKIGIIPVPFVNIIEDVIDGGWEDEWDDDNPTSVIRCHYDGAIRDIDVDPKLAEMPTYQELLDTVRKSLSSSNIVLNYRDIEGDLILLKDQEDIDLLLEVASLHPQLAISGYVPWELHITMSGDCSQYNTDPYVQW</sequence>
<reference evidence="7" key="1">
    <citation type="submission" date="2025-08" db="UniProtKB">
        <authorList>
            <consortium name="RefSeq"/>
        </authorList>
    </citation>
    <scope>IDENTIFICATION</scope>
    <source>
        <tissue evidence="7">Testes</tissue>
    </source>
</reference>
<evidence type="ECO:0000259" key="5">
    <source>
        <dbReference type="PROSITE" id="PS51745"/>
    </source>
</evidence>
<dbReference type="PRINTS" id="PR00499">
    <property type="entry name" value="P67PHOX"/>
</dbReference>
<feature type="domain" description="PB1" evidence="5">
    <location>
        <begin position="277"/>
        <end position="353"/>
    </location>
</feature>
<protein>
    <submittedName>
        <fullName evidence="7">Neutrophil cytosol factor 4-like</fullName>
    </submittedName>
</protein>
<evidence type="ECO:0000256" key="1">
    <source>
        <dbReference type="ARBA" id="ARBA00022443"/>
    </source>
</evidence>
<gene>
    <name evidence="7" type="primary">LOC102805258</name>
</gene>
<dbReference type="Gene3D" id="2.30.30.40">
    <property type="entry name" value="SH3 Domains"/>
    <property type="match status" value="1"/>
</dbReference>
<dbReference type="InterPro" id="IPR051228">
    <property type="entry name" value="NADPH_Oxidase/PX-Domain"/>
</dbReference>
<evidence type="ECO:0000259" key="3">
    <source>
        <dbReference type="PROSITE" id="PS50002"/>
    </source>
</evidence>
<evidence type="ECO:0000313" key="6">
    <source>
        <dbReference type="Proteomes" id="UP000694865"/>
    </source>
</evidence>
<dbReference type="PANTHER" id="PTHR15706:SF20">
    <property type="entry name" value="NEUTROPHIL CYTOSOL FACTOR 4"/>
    <property type="match status" value="1"/>
</dbReference>
<dbReference type="InterPro" id="IPR036028">
    <property type="entry name" value="SH3-like_dom_sf"/>
</dbReference>
<dbReference type="SUPFAM" id="SSF64268">
    <property type="entry name" value="PX domain"/>
    <property type="match status" value="1"/>
</dbReference>
<dbReference type="SUPFAM" id="SSF54277">
    <property type="entry name" value="CAD &amp; PB1 domains"/>
    <property type="match status" value="1"/>
</dbReference>
<dbReference type="PROSITE" id="PS51745">
    <property type="entry name" value="PB1"/>
    <property type="match status" value="1"/>
</dbReference>
<dbReference type="InterPro" id="IPR053793">
    <property type="entry name" value="PB1-like"/>
</dbReference>
<dbReference type="Proteomes" id="UP000694865">
    <property type="component" value="Unplaced"/>
</dbReference>
<dbReference type="Pfam" id="PF00787">
    <property type="entry name" value="PX"/>
    <property type="match status" value="1"/>
</dbReference>
<dbReference type="Pfam" id="PF00018">
    <property type="entry name" value="SH3_1"/>
    <property type="match status" value="1"/>
</dbReference>
<dbReference type="SUPFAM" id="SSF50044">
    <property type="entry name" value="SH3-domain"/>
    <property type="match status" value="1"/>
</dbReference>
<dbReference type="SMART" id="SM00312">
    <property type="entry name" value="PX"/>
    <property type="match status" value="1"/>
</dbReference>
<dbReference type="SMART" id="SM00326">
    <property type="entry name" value="SH3"/>
    <property type="match status" value="1"/>
</dbReference>
<dbReference type="Gene3D" id="3.10.20.90">
    <property type="entry name" value="Phosphatidylinositol 3-kinase Catalytic Subunit, Chain A, domain 1"/>
    <property type="match status" value="1"/>
</dbReference>
<accession>A0ABM0M0X4</accession>
<dbReference type="InterPro" id="IPR001683">
    <property type="entry name" value="PX_dom"/>
</dbReference>
<proteinExistence type="predicted"/>
<dbReference type="RefSeq" id="XP_006813665.1">
    <property type="nucleotide sequence ID" value="XM_006813602.1"/>
</dbReference>
<dbReference type="InterPro" id="IPR000270">
    <property type="entry name" value="PB1_dom"/>
</dbReference>
<dbReference type="InterPro" id="IPR036871">
    <property type="entry name" value="PX_dom_sf"/>
</dbReference>
<evidence type="ECO:0000256" key="2">
    <source>
        <dbReference type="PROSITE-ProRule" id="PRU00192"/>
    </source>
</evidence>
<dbReference type="PROSITE" id="PS50002">
    <property type="entry name" value="SH3"/>
    <property type="match status" value="1"/>
</dbReference>
<dbReference type="InterPro" id="IPR001452">
    <property type="entry name" value="SH3_domain"/>
</dbReference>
<evidence type="ECO:0000313" key="7">
    <source>
        <dbReference type="RefSeq" id="XP_006813665.1"/>
    </source>
</evidence>